<feature type="transmembrane region" description="Helical" evidence="5">
    <location>
        <begin position="103"/>
        <end position="125"/>
    </location>
</feature>
<gene>
    <name evidence="6" type="ORF">HMPREF9194_00967</name>
</gene>
<dbReference type="RefSeq" id="WP_016525259.1">
    <property type="nucleotide sequence ID" value="NZ_KE332518.1"/>
</dbReference>
<accession>S3JXH1</accession>
<evidence type="ECO:0000256" key="5">
    <source>
        <dbReference type="SAM" id="Phobius"/>
    </source>
</evidence>
<comment type="subcellular location">
    <subcellularLocation>
        <location evidence="1">Membrane</location>
        <topology evidence="1">Multi-pass membrane protein</topology>
    </subcellularLocation>
</comment>
<dbReference type="Pfam" id="PF02674">
    <property type="entry name" value="Colicin_V"/>
    <property type="match status" value="1"/>
</dbReference>
<dbReference type="PANTHER" id="PTHR36926:SF1">
    <property type="entry name" value="COLICIN V PRODUCTION PROTEIN"/>
    <property type="match status" value="1"/>
</dbReference>
<evidence type="ECO:0000313" key="7">
    <source>
        <dbReference type="Proteomes" id="UP000014541"/>
    </source>
</evidence>
<feature type="transmembrane region" description="Helical" evidence="5">
    <location>
        <begin position="31"/>
        <end position="50"/>
    </location>
</feature>
<name>S3JXH1_TREMA</name>
<dbReference type="InterPro" id="IPR003825">
    <property type="entry name" value="Colicin-V_CvpA"/>
</dbReference>
<dbReference type="eggNOG" id="COG1286">
    <property type="taxonomic scope" value="Bacteria"/>
</dbReference>
<evidence type="ECO:0000256" key="4">
    <source>
        <dbReference type="ARBA" id="ARBA00023136"/>
    </source>
</evidence>
<dbReference type="PATRIC" id="fig|1125699.3.peg.989"/>
<dbReference type="Proteomes" id="UP000014541">
    <property type="component" value="Unassembled WGS sequence"/>
</dbReference>
<proteinExistence type="predicted"/>
<dbReference type="AlphaFoldDB" id="S3JXH1"/>
<keyword evidence="7" id="KW-1185">Reference proteome</keyword>
<dbReference type="GO" id="GO:0016020">
    <property type="term" value="C:membrane"/>
    <property type="evidence" value="ECO:0007669"/>
    <property type="project" value="UniProtKB-SubCell"/>
</dbReference>
<dbReference type="InterPro" id="IPR052719">
    <property type="entry name" value="CvpA-like"/>
</dbReference>
<reference evidence="6 7" key="1">
    <citation type="submission" date="2013-04" db="EMBL/GenBank/DDBJ databases">
        <title>The Genome Sequence of Treponema maltophilum ATCC 51939.</title>
        <authorList>
            <consortium name="The Broad Institute Genomics Platform"/>
            <person name="Earl A."/>
            <person name="Ward D."/>
            <person name="Feldgarden M."/>
            <person name="Gevers D."/>
            <person name="Leonetti C."/>
            <person name="Blanton J.M."/>
            <person name="Dewhirst F.E."/>
            <person name="Izard J."/>
            <person name="Walker B."/>
            <person name="Young S."/>
            <person name="Zeng Q."/>
            <person name="Gargeya S."/>
            <person name="Fitzgerald M."/>
            <person name="Haas B."/>
            <person name="Abouelleil A."/>
            <person name="Allen A.W."/>
            <person name="Alvarado L."/>
            <person name="Arachchi H.M."/>
            <person name="Berlin A.M."/>
            <person name="Chapman S.B."/>
            <person name="Gainer-Dewar J."/>
            <person name="Goldberg J."/>
            <person name="Griggs A."/>
            <person name="Gujja S."/>
            <person name="Hansen M."/>
            <person name="Howarth C."/>
            <person name="Imamovic A."/>
            <person name="Ireland A."/>
            <person name="Larimer J."/>
            <person name="McCowan C."/>
            <person name="Murphy C."/>
            <person name="Pearson M."/>
            <person name="Poon T.W."/>
            <person name="Priest M."/>
            <person name="Roberts A."/>
            <person name="Saif S."/>
            <person name="Shea T."/>
            <person name="Sisk P."/>
            <person name="Sykes S."/>
            <person name="Wortman J."/>
            <person name="Nusbaum C."/>
            <person name="Birren B."/>
        </authorList>
    </citation>
    <scope>NUCLEOTIDE SEQUENCE [LARGE SCALE GENOMIC DNA]</scope>
    <source>
        <strain evidence="6 7">ATCC 51939</strain>
    </source>
</reference>
<dbReference type="EMBL" id="ATFF01000006">
    <property type="protein sequence ID" value="EPF30648.1"/>
    <property type="molecule type" value="Genomic_DNA"/>
</dbReference>
<sequence>MTFNFLDVVFMALILVCAIQAAVNGFIKEFFGKAAFVLGIFVAVMLYAQLTPYINRYIKSAFVSQILAFLLIFILIYLIVRLVQQLVGSFFSGDILSGLDRALGFFFGVAEGLLLISVVLVILYAQPWFDIGPLVKGSFFHRMLEALLVKPVSRVQDLIACVFFAGERFRV</sequence>
<dbReference type="OrthoDB" id="361105at2"/>
<evidence type="ECO:0000256" key="2">
    <source>
        <dbReference type="ARBA" id="ARBA00022692"/>
    </source>
</evidence>
<dbReference type="HOGENOM" id="CLU_129914_0_0_12"/>
<keyword evidence="3 5" id="KW-1133">Transmembrane helix</keyword>
<evidence type="ECO:0008006" key="8">
    <source>
        <dbReference type="Google" id="ProtNLM"/>
    </source>
</evidence>
<dbReference type="PANTHER" id="PTHR36926">
    <property type="entry name" value="COLICIN V PRODUCTION PROTEIN"/>
    <property type="match status" value="1"/>
</dbReference>
<evidence type="ECO:0000313" key="6">
    <source>
        <dbReference type="EMBL" id="EPF30648.1"/>
    </source>
</evidence>
<evidence type="ECO:0000256" key="1">
    <source>
        <dbReference type="ARBA" id="ARBA00004141"/>
    </source>
</evidence>
<dbReference type="STRING" id="1125699.HMPREF9194_00967"/>
<keyword evidence="4 5" id="KW-0472">Membrane</keyword>
<keyword evidence="2 5" id="KW-0812">Transmembrane</keyword>
<dbReference type="GO" id="GO:0009403">
    <property type="term" value="P:toxin biosynthetic process"/>
    <property type="evidence" value="ECO:0007669"/>
    <property type="project" value="InterPro"/>
</dbReference>
<protein>
    <recommendedName>
        <fullName evidence="8">CvpA family protein</fullName>
    </recommendedName>
</protein>
<evidence type="ECO:0000256" key="3">
    <source>
        <dbReference type="ARBA" id="ARBA00022989"/>
    </source>
</evidence>
<comment type="caution">
    <text evidence="6">The sequence shown here is derived from an EMBL/GenBank/DDBJ whole genome shotgun (WGS) entry which is preliminary data.</text>
</comment>
<organism evidence="6 7">
    <name type="scientific">Treponema maltophilum ATCC 51939</name>
    <dbReference type="NCBI Taxonomy" id="1125699"/>
    <lineage>
        <taxon>Bacteria</taxon>
        <taxon>Pseudomonadati</taxon>
        <taxon>Spirochaetota</taxon>
        <taxon>Spirochaetia</taxon>
        <taxon>Spirochaetales</taxon>
        <taxon>Treponemataceae</taxon>
        <taxon>Treponema</taxon>
    </lineage>
</organism>
<feature type="transmembrane region" description="Helical" evidence="5">
    <location>
        <begin position="62"/>
        <end position="83"/>
    </location>
</feature>